<feature type="compositionally biased region" description="Low complexity" evidence="2">
    <location>
        <begin position="368"/>
        <end position="383"/>
    </location>
</feature>
<reference evidence="4" key="1">
    <citation type="journal article" date="2008" name="Science">
        <title>Massive horizontal gene transfer in bdelloid rotifers.</title>
        <authorList>
            <person name="Gladyshev E.A."/>
            <person name="Meselson M.S."/>
            <person name="Arkhipova I.R."/>
        </authorList>
    </citation>
    <scope>NUCLEOTIDE SEQUENCE</scope>
</reference>
<feature type="compositionally biased region" description="Polar residues" evidence="2">
    <location>
        <begin position="481"/>
        <end position="498"/>
    </location>
</feature>
<dbReference type="AlphaFoldDB" id="B3G491"/>
<feature type="domain" description="ADP ribosyltransferase" evidence="3">
    <location>
        <begin position="174"/>
        <end position="349"/>
    </location>
</feature>
<dbReference type="EMBL" id="EU643476">
    <property type="protein sequence ID" value="ACD54639.1"/>
    <property type="molecule type" value="Genomic_DNA"/>
</dbReference>
<evidence type="ECO:0000256" key="2">
    <source>
        <dbReference type="SAM" id="MobiDB-lite"/>
    </source>
</evidence>
<feature type="repeat" description="ANK" evidence="1">
    <location>
        <begin position="52"/>
        <end position="84"/>
    </location>
</feature>
<evidence type="ECO:0000256" key="1">
    <source>
        <dbReference type="PROSITE-ProRule" id="PRU00023"/>
    </source>
</evidence>
<evidence type="ECO:0000259" key="3">
    <source>
        <dbReference type="Pfam" id="PF03496"/>
    </source>
</evidence>
<dbReference type="PROSITE" id="PS51996">
    <property type="entry name" value="TR_MART"/>
    <property type="match status" value="1"/>
</dbReference>
<protein>
    <submittedName>
        <fullName evidence="4">VIP2</fullName>
    </submittedName>
</protein>
<dbReference type="InterPro" id="IPR002110">
    <property type="entry name" value="Ankyrin_rpt"/>
</dbReference>
<proteinExistence type="predicted"/>
<feature type="region of interest" description="Disordered" evidence="2">
    <location>
        <begin position="456"/>
        <end position="498"/>
    </location>
</feature>
<dbReference type="PROSITE" id="PS50297">
    <property type="entry name" value="ANK_REP_REGION"/>
    <property type="match status" value="1"/>
</dbReference>
<dbReference type="PANTHER" id="PTHR22677:SF4">
    <property type="entry name" value="USHER SYNDROME TYPE-1G PROTEIN-LIKE PROTEIN"/>
    <property type="match status" value="1"/>
</dbReference>
<feature type="compositionally biased region" description="Acidic residues" evidence="2">
    <location>
        <begin position="391"/>
        <end position="400"/>
    </location>
</feature>
<dbReference type="SUPFAM" id="SSF56399">
    <property type="entry name" value="ADP-ribosylation"/>
    <property type="match status" value="1"/>
</dbReference>
<dbReference type="PROSITE" id="PS50088">
    <property type="entry name" value="ANK_REPEAT"/>
    <property type="match status" value="1"/>
</dbReference>
<sequence length="518" mass="58636">MSSTAKSKSVHTVKPAVQLSKFYMACRNNDIDTVTQMLPSLTLDDIDQMEPNGSTALHAATYYGHKEIVKMLLAKGAQRTIKNRYDSTPFDEAQTDDIKKLFRRSDSTGSPTKDRFVGKNGSSFEWIFVKHDPASYASFNRESLMKCRNDEEFQRLCRGIRQQYINENGPLANVKLIDAIRLYFDRALQNNDPEEVVRAYTAQTGFYTRLNEDLSQMPTHWSGTKHERSIVSILLFHPELQQYKYTGETHRGMIMSSEDLKEYVVGTVFMNKTFLSTSKDPKKTETFIANAEPAKKLKVICKYSIKHKETALNIETLSEFRDEKEVLILPYATFKVNDIRKSTGKNNDITEIDVEEIDEQVKWTKKSSYQSSHSHVSSKTKISANKNAAAADDDDDDDDSYDKMFKDAQEKSHIDPADLAQWGKSSFGTASGADTYAKIWNDAKKGKFSKSDVAKWKKESGAVGNGDDSDLDSYDGDNDPSVFTASNEQSYATSKKFSSNKPFDMKKLMLQIDDDSDD</sequence>
<keyword evidence="1" id="KW-0040">ANK repeat</keyword>
<dbReference type="InterPro" id="IPR036770">
    <property type="entry name" value="Ankyrin_rpt-contain_sf"/>
</dbReference>
<name>B3G491_ADIVA</name>
<feature type="compositionally biased region" description="Acidic residues" evidence="2">
    <location>
        <begin position="467"/>
        <end position="478"/>
    </location>
</feature>
<dbReference type="InterPro" id="IPR003540">
    <property type="entry name" value="ADP-ribosyltransferase"/>
</dbReference>
<dbReference type="Pfam" id="PF12796">
    <property type="entry name" value="Ank_2"/>
    <property type="match status" value="1"/>
</dbReference>
<dbReference type="SUPFAM" id="SSF48403">
    <property type="entry name" value="Ankyrin repeat"/>
    <property type="match status" value="1"/>
</dbReference>
<dbReference type="SMART" id="SM00248">
    <property type="entry name" value="ANK"/>
    <property type="match status" value="1"/>
</dbReference>
<accession>B3G491</accession>
<dbReference type="InterPro" id="IPR039323">
    <property type="entry name" value="ANKRD_45/46/60"/>
</dbReference>
<evidence type="ECO:0000313" key="4">
    <source>
        <dbReference type="EMBL" id="ACD54639.1"/>
    </source>
</evidence>
<dbReference type="Gene3D" id="1.25.40.20">
    <property type="entry name" value="Ankyrin repeat-containing domain"/>
    <property type="match status" value="1"/>
</dbReference>
<dbReference type="Gene3D" id="3.90.176.10">
    <property type="entry name" value="Toxin ADP-ribosyltransferase, Chain A, domain 1"/>
    <property type="match status" value="1"/>
</dbReference>
<organism evidence="4">
    <name type="scientific">Adineta vaga</name>
    <name type="common">Rotifer</name>
    <name type="synonym">Callidina vaga</name>
    <dbReference type="NCBI Taxonomy" id="104782"/>
    <lineage>
        <taxon>Eukaryota</taxon>
        <taxon>Metazoa</taxon>
        <taxon>Spiralia</taxon>
        <taxon>Gnathifera</taxon>
        <taxon>Rotifera</taxon>
        <taxon>Eurotatoria</taxon>
        <taxon>Bdelloidea</taxon>
        <taxon>Adinetida</taxon>
        <taxon>Adinetidae</taxon>
        <taxon>Adineta</taxon>
    </lineage>
</organism>
<feature type="region of interest" description="Disordered" evidence="2">
    <location>
        <begin position="368"/>
        <end position="402"/>
    </location>
</feature>
<dbReference type="GO" id="GO:0005576">
    <property type="term" value="C:extracellular region"/>
    <property type="evidence" value="ECO:0007669"/>
    <property type="project" value="InterPro"/>
</dbReference>
<dbReference type="PANTHER" id="PTHR22677">
    <property type="entry name" value="ANKYRIN REPEAT DOMAIN-CONTAINING PROTEIN 60"/>
    <property type="match status" value="1"/>
</dbReference>
<dbReference type="Pfam" id="PF03496">
    <property type="entry name" value="ADPrib_exo_Tox"/>
    <property type="match status" value="1"/>
</dbReference>